<evidence type="ECO:0000313" key="2">
    <source>
        <dbReference type="Proteomes" id="UP000247810"/>
    </source>
</evidence>
<name>A0A319D5G4_9EURO</name>
<dbReference type="EMBL" id="KZ825916">
    <property type="protein sequence ID" value="PYH92439.1"/>
    <property type="molecule type" value="Genomic_DNA"/>
</dbReference>
<sequence>MAAYLSLPAFRELIEFVEHDSVYYFPIANGWIVAPEQPRNNSFVDFIVLRWQRRYPGDRSVIDHTDLPENHRLIPTGPPSQRRRNKFHVRNDSLAIDEMLVHMLQHETPNPR</sequence>
<evidence type="ECO:0000313" key="1">
    <source>
        <dbReference type="EMBL" id="PYH92439.1"/>
    </source>
</evidence>
<proteinExistence type="predicted"/>
<dbReference type="AlphaFoldDB" id="A0A319D5G4"/>
<dbReference type="OrthoDB" id="4177946at2759"/>
<dbReference type="Proteomes" id="UP000247810">
    <property type="component" value="Unassembled WGS sequence"/>
</dbReference>
<organism evidence="1 2">
    <name type="scientific">Aspergillus ellipticus CBS 707.79</name>
    <dbReference type="NCBI Taxonomy" id="1448320"/>
    <lineage>
        <taxon>Eukaryota</taxon>
        <taxon>Fungi</taxon>
        <taxon>Dikarya</taxon>
        <taxon>Ascomycota</taxon>
        <taxon>Pezizomycotina</taxon>
        <taxon>Eurotiomycetes</taxon>
        <taxon>Eurotiomycetidae</taxon>
        <taxon>Eurotiales</taxon>
        <taxon>Aspergillaceae</taxon>
        <taxon>Aspergillus</taxon>
        <taxon>Aspergillus subgen. Circumdati</taxon>
    </lineage>
</organism>
<protein>
    <submittedName>
        <fullName evidence="1">Uncharacterized protein</fullName>
    </submittedName>
</protein>
<accession>A0A319D5G4</accession>
<reference evidence="1 2" key="1">
    <citation type="submission" date="2018-02" db="EMBL/GenBank/DDBJ databases">
        <title>The genomes of Aspergillus section Nigri reveals drivers in fungal speciation.</title>
        <authorList>
            <consortium name="DOE Joint Genome Institute"/>
            <person name="Vesth T.C."/>
            <person name="Nybo J."/>
            <person name="Theobald S."/>
            <person name="Brandl J."/>
            <person name="Frisvad J.C."/>
            <person name="Nielsen K.F."/>
            <person name="Lyhne E.K."/>
            <person name="Kogle M.E."/>
            <person name="Kuo A."/>
            <person name="Riley R."/>
            <person name="Clum A."/>
            <person name="Nolan M."/>
            <person name="Lipzen A."/>
            <person name="Salamov A."/>
            <person name="Henrissat B."/>
            <person name="Wiebenga A."/>
            <person name="De vries R.P."/>
            <person name="Grigoriev I.V."/>
            <person name="Mortensen U.H."/>
            <person name="Andersen M.R."/>
            <person name="Baker S.E."/>
        </authorList>
    </citation>
    <scope>NUCLEOTIDE SEQUENCE [LARGE SCALE GENOMIC DNA]</scope>
    <source>
        <strain evidence="1 2">CBS 707.79</strain>
    </source>
</reference>
<keyword evidence="2" id="KW-1185">Reference proteome</keyword>
<dbReference type="VEuPathDB" id="FungiDB:BO71DRAFT_451392"/>
<gene>
    <name evidence="1" type="ORF">BO71DRAFT_451392</name>
</gene>